<keyword evidence="2" id="KW-1185">Reference proteome</keyword>
<dbReference type="EMBL" id="SNWM01000003">
    <property type="protein sequence ID" value="TDO21905.1"/>
    <property type="molecule type" value="Genomic_DNA"/>
</dbReference>
<dbReference type="AlphaFoldDB" id="A0A4R6IJ03"/>
<proteinExistence type="predicted"/>
<dbReference type="Proteomes" id="UP000295499">
    <property type="component" value="Unassembled WGS sequence"/>
</dbReference>
<evidence type="ECO:0000313" key="1">
    <source>
        <dbReference type="EMBL" id="TDO21905.1"/>
    </source>
</evidence>
<gene>
    <name evidence="1" type="ORF">CLV32_3013</name>
</gene>
<organism evidence="1 2">
    <name type="scientific">Pedobacter duraquae</name>
    <dbReference type="NCBI Taxonomy" id="425511"/>
    <lineage>
        <taxon>Bacteria</taxon>
        <taxon>Pseudomonadati</taxon>
        <taxon>Bacteroidota</taxon>
        <taxon>Sphingobacteriia</taxon>
        <taxon>Sphingobacteriales</taxon>
        <taxon>Sphingobacteriaceae</taxon>
        <taxon>Pedobacter</taxon>
    </lineage>
</organism>
<protein>
    <submittedName>
        <fullName evidence="1">Uncharacterized protein</fullName>
    </submittedName>
</protein>
<sequence>MEHTIQIGDTFTTEEPNGIVFDSDTVFEVDGFIATDQIAYVHTSVKQKINKVCVCSLALFAIRLERYGLTVKTSKAKDHA</sequence>
<accession>A0A4R6IJ03</accession>
<name>A0A4R6IJ03_9SPHI</name>
<comment type="caution">
    <text evidence="1">The sequence shown here is derived from an EMBL/GenBank/DDBJ whole genome shotgun (WGS) entry which is preliminary data.</text>
</comment>
<reference evidence="1 2" key="1">
    <citation type="submission" date="2019-03" db="EMBL/GenBank/DDBJ databases">
        <title>Genomic Encyclopedia of Archaeal and Bacterial Type Strains, Phase II (KMG-II): from individual species to whole genera.</title>
        <authorList>
            <person name="Goeker M."/>
        </authorList>
    </citation>
    <scope>NUCLEOTIDE SEQUENCE [LARGE SCALE GENOMIC DNA]</scope>
    <source>
        <strain evidence="1 2">DSM 19034</strain>
    </source>
</reference>
<evidence type="ECO:0000313" key="2">
    <source>
        <dbReference type="Proteomes" id="UP000295499"/>
    </source>
</evidence>